<protein>
    <submittedName>
        <fullName evidence="2">Type II toxin-antitoxin system RelE/ParE family toxin</fullName>
    </submittedName>
</protein>
<comment type="caution">
    <text evidence="2">The sequence shown here is derived from an EMBL/GenBank/DDBJ whole genome shotgun (WGS) entry which is preliminary data.</text>
</comment>
<organism evidence="2 3">
    <name type="scientific">Flavobacterium polysaccharolyticum</name>
    <dbReference type="NCBI Taxonomy" id="3133148"/>
    <lineage>
        <taxon>Bacteria</taxon>
        <taxon>Pseudomonadati</taxon>
        <taxon>Bacteroidota</taxon>
        <taxon>Flavobacteriia</taxon>
        <taxon>Flavobacteriales</taxon>
        <taxon>Flavobacteriaceae</taxon>
        <taxon>Flavobacterium</taxon>
    </lineage>
</organism>
<dbReference type="RefSeq" id="WP_342692392.1">
    <property type="nucleotide sequence ID" value="NZ_JBCGDP010000013.1"/>
</dbReference>
<dbReference type="InterPro" id="IPR035093">
    <property type="entry name" value="RelE/ParE_toxin_dom_sf"/>
</dbReference>
<dbReference type="Pfam" id="PF05016">
    <property type="entry name" value="ParE_toxin"/>
    <property type="match status" value="1"/>
</dbReference>
<gene>
    <name evidence="2" type="ORF">WFZ86_13385</name>
</gene>
<keyword evidence="1" id="KW-1277">Toxin-antitoxin system</keyword>
<evidence type="ECO:0000313" key="3">
    <source>
        <dbReference type="Proteomes" id="UP001468798"/>
    </source>
</evidence>
<dbReference type="Gene3D" id="3.30.2310.20">
    <property type="entry name" value="RelE-like"/>
    <property type="match status" value="1"/>
</dbReference>
<reference evidence="2 3" key="1">
    <citation type="submission" date="2024-03" db="EMBL/GenBank/DDBJ databases">
        <title>Two novel species of the genus Flavobacterium exhibiting potentially degradation of complex polysaccharides.</title>
        <authorList>
            <person name="Lian X."/>
        </authorList>
    </citation>
    <scope>NUCLEOTIDE SEQUENCE [LARGE SCALE GENOMIC DNA]</scope>
    <source>
        <strain evidence="2 3">N6</strain>
    </source>
</reference>
<keyword evidence="3" id="KW-1185">Reference proteome</keyword>
<dbReference type="EMBL" id="JBCGDP010000013">
    <property type="protein sequence ID" value="MEM0577496.1"/>
    <property type="molecule type" value="Genomic_DNA"/>
</dbReference>
<evidence type="ECO:0000313" key="2">
    <source>
        <dbReference type="EMBL" id="MEM0577496.1"/>
    </source>
</evidence>
<accession>A0ABU9NQ74</accession>
<evidence type="ECO:0000256" key="1">
    <source>
        <dbReference type="ARBA" id="ARBA00022649"/>
    </source>
</evidence>
<sequence>MGNQIIVQLTSRALKDLQKVRGFNDLLYGVFKSKEIINTIFETIEILENPDVDFTEIGVIDEDFVHLKYDYRKLITSHYKITYRKNKSKIYVVRIFDTRQNPNKNK</sequence>
<name>A0ABU9NQ74_9FLAO</name>
<dbReference type="Proteomes" id="UP001468798">
    <property type="component" value="Unassembled WGS sequence"/>
</dbReference>
<proteinExistence type="predicted"/>
<dbReference type="InterPro" id="IPR007712">
    <property type="entry name" value="RelE/ParE_toxin"/>
</dbReference>